<dbReference type="GeneTree" id="ENSGT00530000063608"/>
<name>A0A3B3R5A5_9TELE</name>
<feature type="compositionally biased region" description="Polar residues" evidence="1">
    <location>
        <begin position="470"/>
        <end position="482"/>
    </location>
</feature>
<proteinExistence type="predicted"/>
<reference evidence="4" key="2">
    <citation type="submission" date="2025-09" db="UniProtKB">
        <authorList>
            <consortium name="Ensembl"/>
        </authorList>
    </citation>
    <scope>IDENTIFICATION</scope>
</reference>
<feature type="compositionally biased region" description="Polar residues" evidence="1">
    <location>
        <begin position="289"/>
        <end position="311"/>
    </location>
</feature>
<dbReference type="InterPro" id="IPR019025">
    <property type="entry name" value="Cordon-bleu_ubiquitin_domain"/>
</dbReference>
<keyword evidence="2" id="KW-0812">Transmembrane</keyword>
<feature type="compositionally biased region" description="Low complexity" evidence="1">
    <location>
        <begin position="345"/>
        <end position="358"/>
    </location>
</feature>
<feature type="compositionally biased region" description="Polar residues" evidence="1">
    <location>
        <begin position="841"/>
        <end position="851"/>
    </location>
</feature>
<sequence>MDNLGVQGTLHRLPPATSPSLRRSTKSRAPTPPASAQTSGSPRALQRLPGLPPVTMEQKENMTDRDLTLTVVLPGGVERTAVVHGSKPMMDLLVMLCGKYRLNPSSHAIELISTNQNRIKFKPNALIGALEAEKILLKPKGADKNKAVGPQIPEATVRLIINYKRAQKTILRVNPQVPLKELLPAICEKCEFECQDTVLLRDVLSAEPLDLSKSLNDFGLREVYAKESKGNNASKDFERSLILQERNYSPQSKGNTPKEMENKGLFRMFRRSKKRLERSAAASAPASPTVTKQSSTLTSSSGPAYSSNTMPTDVPKKRRAPLPPMMMSQSAPSGLDGHRVEALSDDSQMLSGSSCSGSPETSTKRVKRRAPQPPCTVTPGTPHQDDGVNGRTISQSTLEEIHELEEILSPPMLSSSPVSAPPPAPVDCGKADLASDPADCNTQSSLQSEHTGEDHSSDLSSDGKLVGKSGASQHCTEQTLNTEETDIPQMGGTETQANLTEERDIQVSLSSENGLVPDGDGEQCPARLHNDQQPRTQSPTPPNPPSQDSGPCASDQLNGSTTFWDQLEKADLNVDAHSIHEEESQIAFSSTTEPAAAEAAKLKKDMATSTEELCISDHWTAPATFECLRSPVTKGALIYAKETTPKPKLPVKFPRGYTPKVGLTTFTVVPQKTLKKVRLFEVEVTLEAPSAVGQQESATSPPETGKHQMASGQMQLSESCAPAPSHDSCENDMSMINDGGGHSNVDSTQPDLVPPVVPAGDGKGYEPSLTFDGSIKAGPALQIKGKKIPPATKPKPASFRLPQHIQTPGYPVTSVTVSNVSTSPDGAPGQQGKELPREQSTEMNFSLSSPPSRLPAEHWEEEWAGRSPRGVGRTQEKPSPEISKRAGALAKPPPPGLSLEKLRSFAAPKPYSPANPSRFALAVSSAVRRSQSLTQGPGVGCSKPSYILPVQDFKEQSRGLEKEIRDVEGGREHVQREAVPRGQGSGRISPAAVTDASRHGEARGQGPGCAGVAVSGQAGGREACVVPQCLSSDAQLRSVPENRTLASRSNRNVLEYKVTQSALPSALIYTLGGIMQFHLYTLVSLLIIGES</sequence>
<evidence type="ECO:0000313" key="4">
    <source>
        <dbReference type="Ensembl" id="ENSPKIP00000013374.1"/>
    </source>
</evidence>
<dbReference type="GO" id="GO:0003785">
    <property type="term" value="F:actin monomer binding"/>
    <property type="evidence" value="ECO:0007669"/>
    <property type="project" value="InterPro"/>
</dbReference>
<feature type="region of interest" description="Disordered" evidence="1">
    <location>
        <begin position="411"/>
        <end position="499"/>
    </location>
</feature>
<dbReference type="Ensembl" id="ENSPKIT00000037797.1">
    <property type="protein sequence ID" value="ENSPKIP00000013374.1"/>
    <property type="gene ID" value="ENSPKIG00000000828.1"/>
</dbReference>
<dbReference type="Proteomes" id="UP000261540">
    <property type="component" value="Unplaced"/>
</dbReference>
<feature type="compositionally biased region" description="Polar residues" evidence="1">
    <location>
        <begin position="440"/>
        <end position="449"/>
    </location>
</feature>
<feature type="region of interest" description="Disordered" evidence="1">
    <location>
        <begin position="511"/>
        <end position="559"/>
    </location>
</feature>
<reference evidence="4" key="1">
    <citation type="submission" date="2025-08" db="UniProtKB">
        <authorList>
            <consortium name="Ensembl"/>
        </authorList>
    </citation>
    <scope>IDENTIFICATION</scope>
</reference>
<dbReference type="STRING" id="1676925.ENSPKIP00000013374"/>
<dbReference type="InterPro" id="IPR039895">
    <property type="entry name" value="COBL-like"/>
</dbReference>
<evidence type="ECO:0000313" key="5">
    <source>
        <dbReference type="Proteomes" id="UP000261540"/>
    </source>
</evidence>
<organism evidence="4 5">
    <name type="scientific">Paramormyrops kingsleyae</name>
    <dbReference type="NCBI Taxonomy" id="1676925"/>
    <lineage>
        <taxon>Eukaryota</taxon>
        <taxon>Metazoa</taxon>
        <taxon>Chordata</taxon>
        <taxon>Craniata</taxon>
        <taxon>Vertebrata</taxon>
        <taxon>Euteleostomi</taxon>
        <taxon>Actinopterygii</taxon>
        <taxon>Neopterygii</taxon>
        <taxon>Teleostei</taxon>
        <taxon>Osteoglossocephala</taxon>
        <taxon>Osteoglossomorpha</taxon>
        <taxon>Osteoglossiformes</taxon>
        <taxon>Mormyridae</taxon>
        <taxon>Paramormyrops</taxon>
    </lineage>
</organism>
<feature type="region of interest" description="Disordered" evidence="1">
    <location>
        <begin position="690"/>
        <end position="756"/>
    </location>
</feature>
<feature type="region of interest" description="Disordered" evidence="1">
    <location>
        <begin position="235"/>
        <end position="391"/>
    </location>
</feature>
<keyword evidence="2" id="KW-0472">Membrane</keyword>
<dbReference type="PANTHER" id="PTHR21557">
    <property type="entry name" value="CORDON-BLEU"/>
    <property type="match status" value="1"/>
</dbReference>
<feature type="compositionally biased region" description="Polar residues" evidence="1">
    <location>
        <begin position="692"/>
        <end position="702"/>
    </location>
</feature>
<feature type="compositionally biased region" description="Basic and acidic residues" evidence="1">
    <location>
        <begin position="968"/>
        <end position="979"/>
    </location>
</feature>
<feature type="region of interest" description="Disordered" evidence="1">
    <location>
        <begin position="782"/>
        <end position="900"/>
    </location>
</feature>
<keyword evidence="2" id="KW-1133">Transmembrane helix</keyword>
<dbReference type="Pfam" id="PF09469">
    <property type="entry name" value="Cobl"/>
    <property type="match status" value="1"/>
</dbReference>
<feature type="domain" description="Cordon-bleu ubiquitin-like" evidence="3">
    <location>
        <begin position="149"/>
        <end position="231"/>
    </location>
</feature>
<dbReference type="AlphaFoldDB" id="A0A3B3R5A5"/>
<dbReference type="PANTHER" id="PTHR21557:SF2">
    <property type="entry name" value="CORDON-BLEU PROTEIN-LIKE 1"/>
    <property type="match status" value="1"/>
</dbReference>
<evidence type="ECO:0000256" key="1">
    <source>
        <dbReference type="SAM" id="MobiDB-lite"/>
    </source>
</evidence>
<accession>A0A3B3R5A5</accession>
<feature type="compositionally biased region" description="Basic and acidic residues" evidence="1">
    <location>
        <begin position="855"/>
        <end position="864"/>
    </location>
</feature>
<feature type="compositionally biased region" description="Low complexity" evidence="1">
    <location>
        <begin position="812"/>
        <end position="823"/>
    </location>
</feature>
<feature type="transmembrane region" description="Helical" evidence="2">
    <location>
        <begin position="1066"/>
        <end position="1088"/>
    </location>
</feature>
<feature type="region of interest" description="Disordered" evidence="1">
    <location>
        <begin position="968"/>
        <end position="990"/>
    </location>
</feature>
<dbReference type="Gene3D" id="3.10.20.90">
    <property type="entry name" value="Phosphatidylinositol 3-kinase Catalytic Subunit, Chain A, domain 1"/>
    <property type="match status" value="1"/>
</dbReference>
<evidence type="ECO:0000256" key="2">
    <source>
        <dbReference type="SAM" id="Phobius"/>
    </source>
</evidence>
<feature type="region of interest" description="Disordered" evidence="1">
    <location>
        <begin position="1"/>
        <end position="50"/>
    </location>
</feature>
<feature type="compositionally biased region" description="Low complexity" evidence="1">
    <location>
        <begin position="788"/>
        <end position="797"/>
    </location>
</feature>
<feature type="compositionally biased region" description="Low complexity" evidence="1">
    <location>
        <begin position="279"/>
        <end position="288"/>
    </location>
</feature>
<evidence type="ECO:0000259" key="3">
    <source>
        <dbReference type="Pfam" id="PF09469"/>
    </source>
</evidence>
<protein>
    <submittedName>
        <fullName evidence="4">Cordon-bleu WH2 repeat protein like 1</fullName>
    </submittedName>
</protein>
<feature type="compositionally biased region" description="Polar residues" evidence="1">
    <location>
        <begin position="246"/>
        <end position="255"/>
    </location>
</feature>
<keyword evidence="5" id="KW-1185">Reference proteome</keyword>
<feature type="compositionally biased region" description="Basic and acidic residues" evidence="1">
    <location>
        <begin position="874"/>
        <end position="884"/>
    </location>
</feature>